<dbReference type="PROSITE" id="PS51918">
    <property type="entry name" value="RADICAL_SAM"/>
    <property type="match status" value="1"/>
</dbReference>
<dbReference type="SFLD" id="SFLDS00029">
    <property type="entry name" value="Radical_SAM"/>
    <property type="match status" value="1"/>
</dbReference>
<feature type="domain" description="Radical SAM core" evidence="7">
    <location>
        <begin position="174"/>
        <end position="404"/>
    </location>
</feature>
<evidence type="ECO:0000256" key="5">
    <source>
        <dbReference type="ARBA" id="ARBA00023014"/>
    </source>
</evidence>
<reference evidence="8" key="1">
    <citation type="submission" date="2020-10" db="EMBL/GenBank/DDBJ databases">
        <authorList>
            <person name="Gilroy R."/>
        </authorList>
    </citation>
    <scope>NUCLEOTIDE SEQUENCE</scope>
    <source>
        <strain evidence="8">E3-2379</strain>
    </source>
</reference>
<dbReference type="InterPro" id="IPR023404">
    <property type="entry name" value="rSAM_horseshoe"/>
</dbReference>
<dbReference type="InterPro" id="IPR025288">
    <property type="entry name" value="DUF4080"/>
</dbReference>
<evidence type="ECO:0000256" key="2">
    <source>
        <dbReference type="ARBA" id="ARBA00022691"/>
    </source>
</evidence>
<keyword evidence="2" id="KW-0949">S-adenosyl-L-methionine</keyword>
<dbReference type="Gene3D" id="3.40.50.280">
    <property type="entry name" value="Cobalamin-binding domain"/>
    <property type="match status" value="1"/>
</dbReference>
<proteinExistence type="predicted"/>
<dbReference type="InterPro" id="IPR036724">
    <property type="entry name" value="Cobalamin-bd_sf"/>
</dbReference>
<dbReference type="InterPro" id="IPR006158">
    <property type="entry name" value="Cobalamin-bd"/>
</dbReference>
<comment type="cofactor">
    <cofactor evidence="1">
        <name>[4Fe-4S] cluster</name>
        <dbReference type="ChEBI" id="CHEBI:49883"/>
    </cofactor>
</comment>
<dbReference type="InterPro" id="IPR051198">
    <property type="entry name" value="BchE-like"/>
</dbReference>
<dbReference type="InterPro" id="IPR006638">
    <property type="entry name" value="Elp3/MiaA/NifB-like_rSAM"/>
</dbReference>
<dbReference type="SUPFAM" id="SSF52242">
    <property type="entry name" value="Cobalamin (vitamin B12)-binding domain"/>
    <property type="match status" value="1"/>
</dbReference>
<evidence type="ECO:0000256" key="3">
    <source>
        <dbReference type="ARBA" id="ARBA00022723"/>
    </source>
</evidence>
<dbReference type="CDD" id="cd01335">
    <property type="entry name" value="Radical_SAM"/>
    <property type="match status" value="1"/>
</dbReference>
<evidence type="ECO:0000256" key="4">
    <source>
        <dbReference type="ARBA" id="ARBA00023004"/>
    </source>
</evidence>
<dbReference type="InterPro" id="IPR007197">
    <property type="entry name" value="rSAM"/>
</dbReference>
<name>A0A9D9HZI9_9FIRM</name>
<protein>
    <submittedName>
        <fullName evidence="8">DUF4080 domain-containing protein</fullName>
    </submittedName>
</protein>
<dbReference type="SFLD" id="SFLDG01082">
    <property type="entry name" value="B12-binding_domain_containing"/>
    <property type="match status" value="1"/>
</dbReference>
<dbReference type="Pfam" id="PF02310">
    <property type="entry name" value="B12-binding"/>
    <property type="match status" value="1"/>
</dbReference>
<dbReference type="SFLD" id="SFLDG01123">
    <property type="entry name" value="methyltransferase_(Class_B)"/>
    <property type="match status" value="1"/>
</dbReference>
<evidence type="ECO:0000259" key="7">
    <source>
        <dbReference type="PROSITE" id="PS51918"/>
    </source>
</evidence>
<evidence type="ECO:0000259" key="6">
    <source>
        <dbReference type="PROSITE" id="PS51332"/>
    </source>
</evidence>
<keyword evidence="5" id="KW-0411">Iron-sulfur</keyword>
<evidence type="ECO:0000256" key="1">
    <source>
        <dbReference type="ARBA" id="ARBA00001966"/>
    </source>
</evidence>
<dbReference type="AlphaFoldDB" id="A0A9D9HZI9"/>
<gene>
    <name evidence="8" type="ORF">IAC13_00390</name>
</gene>
<accession>A0A9D9HZI9</accession>
<dbReference type="GO" id="GO:0046872">
    <property type="term" value="F:metal ion binding"/>
    <property type="evidence" value="ECO:0007669"/>
    <property type="project" value="UniProtKB-KW"/>
</dbReference>
<organism evidence="8 9">
    <name type="scientific">Candidatus Scybalomonas excrementavium</name>
    <dbReference type="NCBI Taxonomy" id="2840943"/>
    <lineage>
        <taxon>Bacteria</taxon>
        <taxon>Bacillati</taxon>
        <taxon>Bacillota</taxon>
        <taxon>Clostridia</taxon>
        <taxon>Lachnospirales</taxon>
        <taxon>Lachnospiraceae</taxon>
        <taxon>Lachnospiraceae incertae sedis</taxon>
        <taxon>Candidatus Scybalomonas</taxon>
    </lineage>
</organism>
<dbReference type="InterPro" id="IPR034466">
    <property type="entry name" value="Methyltransferase_Class_B"/>
</dbReference>
<dbReference type="SUPFAM" id="SSF102114">
    <property type="entry name" value="Radical SAM enzymes"/>
    <property type="match status" value="1"/>
</dbReference>
<dbReference type="PROSITE" id="PS51332">
    <property type="entry name" value="B12_BINDING"/>
    <property type="match status" value="1"/>
</dbReference>
<evidence type="ECO:0000313" key="8">
    <source>
        <dbReference type="EMBL" id="MBO8462371.1"/>
    </source>
</evidence>
<evidence type="ECO:0000313" key="9">
    <source>
        <dbReference type="Proteomes" id="UP000823618"/>
    </source>
</evidence>
<dbReference type="PANTHER" id="PTHR43409:SF16">
    <property type="entry name" value="SLR0320 PROTEIN"/>
    <property type="match status" value="1"/>
</dbReference>
<dbReference type="GO" id="GO:0003824">
    <property type="term" value="F:catalytic activity"/>
    <property type="evidence" value="ECO:0007669"/>
    <property type="project" value="InterPro"/>
</dbReference>
<dbReference type="Gene3D" id="3.80.30.20">
    <property type="entry name" value="tm_1862 like domain"/>
    <property type="match status" value="1"/>
</dbReference>
<dbReference type="CDD" id="cd02068">
    <property type="entry name" value="radical_SAM_B12_BD"/>
    <property type="match status" value="1"/>
</dbReference>
<feature type="domain" description="B12-binding" evidence="6">
    <location>
        <begin position="1"/>
        <end position="134"/>
    </location>
</feature>
<sequence>MKVLLTAMNAKYIHSNLAVYSLKAYANRPDIDIQILEYTINHYEEDILQDLYKQGGDILCFSCYIWNIDMVLSLTKEIHKLRPDLPIWLGGPEVSYDAYEVLKQHEEISLIMMGEGEQTFLELMEMKQDGTYSLSDIKGIAYRLEDGTIRVNEEREALDMSTIPFVYNDEIMPQFENKIIYYETSRGCPFSCSYCLSSVDRGVRFRKKELVEKELQFFLDHKVKQVKFVDRTFNCHYEHARNIWRYITEHDNGITNFHFEVSADIIKEEDLLLFQKMRPGLIQLEIGVQSTYDPTIKEIDRTMDLELLKGIVEKINSYENIHQHLDLIVGLPYEDYERFIVSFNDVHAMNPNQLQLGFLKVLKGSKMHRLRKEYGIVYWDKAPYEVLYTNWVSYDEVLQLKGVEEMVEVYYNSNQYMNTIRYLLHFFETPYDFYHQLAMYYEKNGFNEYKHNRLTRYEILMKFILEWNIENKKVDISVLENIMLYDLYLRENIKKRPSWASDQAEWKKQYQIYYKQHKTAHIEHFLFDVVETAKSGKKIGQPRHYMFHYEERNPLTNDASVEQLQI</sequence>
<keyword evidence="3" id="KW-0479">Metal-binding</keyword>
<dbReference type="GO" id="GO:0005829">
    <property type="term" value="C:cytosol"/>
    <property type="evidence" value="ECO:0007669"/>
    <property type="project" value="TreeGrafter"/>
</dbReference>
<dbReference type="EMBL" id="JADIML010000015">
    <property type="protein sequence ID" value="MBO8462371.1"/>
    <property type="molecule type" value="Genomic_DNA"/>
</dbReference>
<dbReference type="Pfam" id="PF13311">
    <property type="entry name" value="DUF4080"/>
    <property type="match status" value="1"/>
</dbReference>
<dbReference type="GO" id="GO:0051539">
    <property type="term" value="F:4 iron, 4 sulfur cluster binding"/>
    <property type="evidence" value="ECO:0007669"/>
    <property type="project" value="UniProtKB-KW"/>
</dbReference>
<dbReference type="InterPro" id="IPR058240">
    <property type="entry name" value="rSAM_sf"/>
</dbReference>
<dbReference type="GO" id="GO:0031419">
    <property type="term" value="F:cobalamin binding"/>
    <property type="evidence" value="ECO:0007669"/>
    <property type="project" value="InterPro"/>
</dbReference>
<dbReference type="Proteomes" id="UP000823618">
    <property type="component" value="Unassembled WGS sequence"/>
</dbReference>
<comment type="caution">
    <text evidence="8">The sequence shown here is derived from an EMBL/GenBank/DDBJ whole genome shotgun (WGS) entry which is preliminary data.</text>
</comment>
<dbReference type="PANTHER" id="PTHR43409">
    <property type="entry name" value="ANAEROBIC MAGNESIUM-PROTOPORPHYRIN IX MONOMETHYL ESTER CYCLASE-RELATED"/>
    <property type="match status" value="1"/>
</dbReference>
<dbReference type="SMART" id="SM00729">
    <property type="entry name" value="Elp3"/>
    <property type="match status" value="1"/>
</dbReference>
<keyword evidence="4" id="KW-0408">Iron</keyword>
<reference evidence="8" key="2">
    <citation type="journal article" date="2021" name="PeerJ">
        <title>Extensive microbial diversity within the chicken gut microbiome revealed by metagenomics and culture.</title>
        <authorList>
            <person name="Gilroy R."/>
            <person name="Ravi A."/>
            <person name="Getino M."/>
            <person name="Pursley I."/>
            <person name="Horton D.L."/>
            <person name="Alikhan N.F."/>
            <person name="Baker D."/>
            <person name="Gharbi K."/>
            <person name="Hall N."/>
            <person name="Watson M."/>
            <person name="Adriaenssens E.M."/>
            <person name="Foster-Nyarko E."/>
            <person name="Jarju S."/>
            <person name="Secka A."/>
            <person name="Antonio M."/>
            <person name="Oren A."/>
            <person name="Chaudhuri R.R."/>
            <person name="La Ragione R."/>
            <person name="Hildebrand F."/>
            <person name="Pallen M.J."/>
        </authorList>
    </citation>
    <scope>NUCLEOTIDE SEQUENCE</scope>
    <source>
        <strain evidence="8">E3-2379</strain>
    </source>
</reference>
<dbReference type="Pfam" id="PF04055">
    <property type="entry name" value="Radical_SAM"/>
    <property type="match status" value="1"/>
</dbReference>